<evidence type="ECO:0000313" key="1">
    <source>
        <dbReference type="EMBL" id="KAF3529212.1"/>
    </source>
</evidence>
<accession>A0ABQ7B9M9</accession>
<organism evidence="1 2">
    <name type="scientific">Brassica cretica</name>
    <name type="common">Mustard</name>
    <dbReference type="NCBI Taxonomy" id="69181"/>
    <lineage>
        <taxon>Eukaryota</taxon>
        <taxon>Viridiplantae</taxon>
        <taxon>Streptophyta</taxon>
        <taxon>Embryophyta</taxon>
        <taxon>Tracheophyta</taxon>
        <taxon>Spermatophyta</taxon>
        <taxon>Magnoliopsida</taxon>
        <taxon>eudicotyledons</taxon>
        <taxon>Gunneridae</taxon>
        <taxon>Pentapetalae</taxon>
        <taxon>rosids</taxon>
        <taxon>malvids</taxon>
        <taxon>Brassicales</taxon>
        <taxon>Brassicaceae</taxon>
        <taxon>Brassiceae</taxon>
        <taxon>Brassica</taxon>
    </lineage>
</organism>
<name>A0ABQ7B9M9_BRACR</name>
<protein>
    <submittedName>
        <fullName evidence="1">Uncharacterized protein</fullName>
    </submittedName>
</protein>
<proteinExistence type="predicted"/>
<dbReference type="Proteomes" id="UP000266723">
    <property type="component" value="Unassembled WGS sequence"/>
</dbReference>
<dbReference type="EMBL" id="QGKV02001507">
    <property type="protein sequence ID" value="KAF3529212.1"/>
    <property type="molecule type" value="Genomic_DNA"/>
</dbReference>
<keyword evidence="2" id="KW-1185">Reference proteome</keyword>
<gene>
    <name evidence="1" type="ORF">DY000_02038843</name>
</gene>
<reference evidence="1 2" key="1">
    <citation type="journal article" date="2020" name="BMC Genomics">
        <title>Intraspecific diversification of the crop wild relative Brassica cretica Lam. using demographic model selection.</title>
        <authorList>
            <person name="Kioukis A."/>
            <person name="Michalopoulou V.A."/>
            <person name="Briers L."/>
            <person name="Pirintsos S."/>
            <person name="Studholme D.J."/>
            <person name="Pavlidis P."/>
            <person name="Sarris P.F."/>
        </authorList>
    </citation>
    <scope>NUCLEOTIDE SEQUENCE [LARGE SCALE GENOMIC DNA]</scope>
    <source>
        <strain evidence="2">cv. PFS-1207/04</strain>
    </source>
</reference>
<sequence>MLWGSEHARAYRCRRRTFISLLGSPLMLLRVLPVSFDIHADLGFCFALVGSLLEKSDGSSGDLASSGFAGLSVFTARVGEVWLVPPFDVSEDLFWLVWFSGEFGVCVLGVWWCRHESVFGELQWVFLPWWRPLSPRMQVLVGTWLSFDCLTLCGGASFLLFAVFEATGAPIANCCEWSFVASDSLSLASGGGLRLGYLVDWRFAKMCGNGINHLEQRFGEAKIIECGLILYQRYFFHLAILSS</sequence>
<comment type="caution">
    <text evidence="1">The sequence shown here is derived from an EMBL/GenBank/DDBJ whole genome shotgun (WGS) entry which is preliminary data.</text>
</comment>
<evidence type="ECO:0000313" key="2">
    <source>
        <dbReference type="Proteomes" id="UP000266723"/>
    </source>
</evidence>